<gene>
    <name evidence="7" type="ORF">A2556_03010</name>
</gene>
<dbReference type="Gene3D" id="3.40.50.300">
    <property type="entry name" value="P-loop containing nucleotide triphosphate hydrolases"/>
    <property type="match status" value="1"/>
</dbReference>
<sequence>MNTGLKTYIFIGRSGCGKGTQVEKLAEYLTANGIINTDHPWLRIETGARFRQIVETGGYTAKMLKAGMEKGERLPDNFAIWTWTGFLFDQFTGIEHIFCDGCPRSLVEAKALDLLFKFYQREKPIVIYIDVSREETKTRLLKRGRADDQSDDIDRRLDWFDRDVLPAVEYYEQNPDYEFHRINGEQSVEAVHQELLASLKI</sequence>
<dbReference type="InterPro" id="IPR000850">
    <property type="entry name" value="Adenylat/UMP-CMP_kin"/>
</dbReference>
<keyword evidence="2" id="KW-0545">Nucleotide biosynthesis</keyword>
<dbReference type="Pfam" id="PF00406">
    <property type="entry name" value="ADK"/>
    <property type="match status" value="1"/>
</dbReference>
<keyword evidence="3 6" id="KW-0547">Nucleotide-binding</keyword>
<dbReference type="AlphaFoldDB" id="A0A1G2QNC7"/>
<comment type="subcellular location">
    <subcellularLocation>
        <location evidence="6">Cytoplasm</location>
    </subcellularLocation>
</comment>
<evidence type="ECO:0000256" key="6">
    <source>
        <dbReference type="RuleBase" id="RU003331"/>
    </source>
</evidence>
<reference evidence="7 8" key="1">
    <citation type="journal article" date="2016" name="Nat. Commun.">
        <title>Thousands of microbial genomes shed light on interconnected biogeochemical processes in an aquifer system.</title>
        <authorList>
            <person name="Anantharaman K."/>
            <person name="Brown C.T."/>
            <person name="Hug L.A."/>
            <person name="Sharon I."/>
            <person name="Castelle C.J."/>
            <person name="Probst A.J."/>
            <person name="Thomas B.C."/>
            <person name="Singh A."/>
            <person name="Wilkins M.J."/>
            <person name="Karaoz U."/>
            <person name="Brodie E.L."/>
            <person name="Williams K.H."/>
            <person name="Hubbard S.S."/>
            <person name="Banfield J.F."/>
        </authorList>
    </citation>
    <scope>NUCLEOTIDE SEQUENCE [LARGE SCALE GENOMIC DNA]</scope>
</reference>
<dbReference type="CDD" id="cd01428">
    <property type="entry name" value="ADK"/>
    <property type="match status" value="1"/>
</dbReference>
<dbReference type="SUPFAM" id="SSF52540">
    <property type="entry name" value="P-loop containing nucleoside triphosphate hydrolases"/>
    <property type="match status" value="1"/>
</dbReference>
<dbReference type="GO" id="GO:0004017">
    <property type="term" value="F:AMP kinase activity"/>
    <property type="evidence" value="ECO:0007669"/>
    <property type="project" value="UniProtKB-EC"/>
</dbReference>
<comment type="caution">
    <text evidence="7">The sequence shown here is derived from an EMBL/GenBank/DDBJ whole genome shotgun (WGS) entry which is preliminary data.</text>
</comment>
<name>A0A1G2QNC7_9BACT</name>
<dbReference type="PANTHER" id="PTHR23359">
    <property type="entry name" value="NUCLEOTIDE KINASE"/>
    <property type="match status" value="1"/>
</dbReference>
<evidence type="ECO:0000256" key="1">
    <source>
        <dbReference type="ARBA" id="ARBA00022679"/>
    </source>
</evidence>
<protein>
    <recommendedName>
        <fullName evidence="6">Adenylate kinase</fullName>
        <ecNumber evidence="6">2.7.4.3</ecNumber>
    </recommendedName>
</protein>
<dbReference type="PRINTS" id="PR00094">
    <property type="entry name" value="ADENYLTKNASE"/>
</dbReference>
<evidence type="ECO:0000256" key="2">
    <source>
        <dbReference type="ARBA" id="ARBA00022727"/>
    </source>
</evidence>
<keyword evidence="1 5" id="KW-0808">Transferase</keyword>
<comment type="similarity">
    <text evidence="5">Belongs to the adenylate kinase family.</text>
</comment>
<organism evidence="7 8">
    <name type="scientific">Candidatus Vogelbacteria bacterium RIFOXYD2_FULL_44_9</name>
    <dbReference type="NCBI Taxonomy" id="1802441"/>
    <lineage>
        <taxon>Bacteria</taxon>
        <taxon>Candidatus Vogeliibacteriota</taxon>
    </lineage>
</organism>
<evidence type="ECO:0000256" key="4">
    <source>
        <dbReference type="ARBA" id="ARBA00022777"/>
    </source>
</evidence>
<dbReference type="EC" id="2.7.4.3" evidence="6"/>
<evidence type="ECO:0000256" key="5">
    <source>
        <dbReference type="RuleBase" id="RU003330"/>
    </source>
</evidence>
<dbReference type="GO" id="GO:0005524">
    <property type="term" value="F:ATP binding"/>
    <property type="evidence" value="ECO:0007669"/>
    <property type="project" value="UniProtKB-KW"/>
</dbReference>
<keyword evidence="4 5" id="KW-0418">Kinase</keyword>
<proteinExistence type="inferred from homology"/>
<comment type="catalytic activity">
    <reaction evidence="6">
        <text>AMP + ATP = 2 ADP</text>
        <dbReference type="Rhea" id="RHEA:12973"/>
        <dbReference type="ChEBI" id="CHEBI:30616"/>
        <dbReference type="ChEBI" id="CHEBI:456215"/>
        <dbReference type="ChEBI" id="CHEBI:456216"/>
        <dbReference type="EC" id="2.7.4.3"/>
    </reaction>
</comment>
<dbReference type="Proteomes" id="UP000177140">
    <property type="component" value="Unassembled WGS sequence"/>
</dbReference>
<accession>A0A1G2QNC7</accession>
<keyword evidence="6" id="KW-0067">ATP-binding</keyword>
<dbReference type="InterPro" id="IPR027417">
    <property type="entry name" value="P-loop_NTPase"/>
</dbReference>
<evidence type="ECO:0000256" key="3">
    <source>
        <dbReference type="ARBA" id="ARBA00022741"/>
    </source>
</evidence>
<evidence type="ECO:0000313" key="7">
    <source>
        <dbReference type="EMBL" id="OHA61996.1"/>
    </source>
</evidence>
<evidence type="ECO:0000313" key="8">
    <source>
        <dbReference type="Proteomes" id="UP000177140"/>
    </source>
</evidence>
<dbReference type="EMBL" id="MHTM01000025">
    <property type="protein sequence ID" value="OHA61996.1"/>
    <property type="molecule type" value="Genomic_DNA"/>
</dbReference>
<dbReference type="GO" id="GO:0005737">
    <property type="term" value="C:cytoplasm"/>
    <property type="evidence" value="ECO:0007669"/>
    <property type="project" value="UniProtKB-SubCell"/>
</dbReference>
<comment type="subunit">
    <text evidence="6">Monomer.</text>
</comment>